<dbReference type="GO" id="GO:0051707">
    <property type="term" value="P:response to other organism"/>
    <property type="evidence" value="ECO:0007669"/>
    <property type="project" value="UniProtKB-ARBA"/>
</dbReference>
<dbReference type="SMART" id="SM00255">
    <property type="entry name" value="TIR"/>
    <property type="match status" value="1"/>
</dbReference>
<dbReference type="SUPFAM" id="SSF52540">
    <property type="entry name" value="P-loop containing nucleoside triphosphate hydrolases"/>
    <property type="match status" value="1"/>
</dbReference>
<dbReference type="Proteomes" id="UP000017836">
    <property type="component" value="Unassembled WGS sequence"/>
</dbReference>
<evidence type="ECO:0000256" key="2">
    <source>
        <dbReference type="ARBA" id="ARBA00022737"/>
    </source>
</evidence>
<evidence type="ECO:0000313" key="5">
    <source>
        <dbReference type="EMBL" id="ERN11255.1"/>
    </source>
</evidence>
<reference evidence="6" key="1">
    <citation type="journal article" date="2013" name="Science">
        <title>The Amborella genome and the evolution of flowering plants.</title>
        <authorList>
            <consortium name="Amborella Genome Project"/>
        </authorList>
    </citation>
    <scope>NUCLEOTIDE SEQUENCE [LARGE SCALE GENOMIC DNA]</scope>
</reference>
<dbReference type="Gene3D" id="3.80.10.10">
    <property type="entry name" value="Ribonuclease Inhibitor"/>
    <property type="match status" value="4"/>
</dbReference>
<dbReference type="InterPro" id="IPR003591">
    <property type="entry name" value="Leu-rich_rpt_typical-subtyp"/>
</dbReference>
<dbReference type="Gene3D" id="3.40.50.10140">
    <property type="entry name" value="Toll/interleukin-1 receptor homology (TIR) domain"/>
    <property type="match status" value="1"/>
</dbReference>
<dbReference type="InterPro" id="IPR058192">
    <property type="entry name" value="WHD_ROQ1-like"/>
</dbReference>
<dbReference type="HOGENOM" id="CLU_001561_1_1_1"/>
<protein>
    <recommendedName>
        <fullName evidence="4">TIR domain-containing protein</fullName>
    </recommendedName>
</protein>
<dbReference type="Pfam" id="PF01582">
    <property type="entry name" value="TIR"/>
    <property type="match status" value="1"/>
</dbReference>
<keyword evidence="1" id="KW-0433">Leucine-rich repeat</keyword>
<dbReference type="InterPro" id="IPR002182">
    <property type="entry name" value="NB-ARC"/>
</dbReference>
<dbReference type="InterPro" id="IPR000157">
    <property type="entry name" value="TIR_dom"/>
</dbReference>
<dbReference type="InterPro" id="IPR036390">
    <property type="entry name" value="WH_DNA-bd_sf"/>
</dbReference>
<evidence type="ECO:0000256" key="1">
    <source>
        <dbReference type="ARBA" id="ARBA00022614"/>
    </source>
</evidence>
<dbReference type="AlphaFoldDB" id="W1PVE6"/>
<dbReference type="PROSITE" id="PS50104">
    <property type="entry name" value="TIR"/>
    <property type="match status" value="1"/>
</dbReference>
<dbReference type="InterPro" id="IPR055414">
    <property type="entry name" value="LRR_R13L4/SHOC2-like"/>
</dbReference>
<proteinExistence type="predicted"/>
<keyword evidence="6" id="KW-1185">Reference proteome</keyword>
<dbReference type="GO" id="GO:0006952">
    <property type="term" value="P:defense response"/>
    <property type="evidence" value="ECO:0007669"/>
    <property type="project" value="UniProtKB-KW"/>
</dbReference>
<dbReference type="Pfam" id="PF23598">
    <property type="entry name" value="LRR_14"/>
    <property type="match status" value="1"/>
</dbReference>
<dbReference type="InterPro" id="IPR027417">
    <property type="entry name" value="P-loop_NTPase"/>
</dbReference>
<dbReference type="PANTHER" id="PTHR11017">
    <property type="entry name" value="LEUCINE-RICH REPEAT-CONTAINING PROTEIN"/>
    <property type="match status" value="1"/>
</dbReference>
<dbReference type="InterPro" id="IPR032675">
    <property type="entry name" value="LRR_dom_sf"/>
</dbReference>
<accession>W1PVE6</accession>
<dbReference type="Gene3D" id="3.40.50.300">
    <property type="entry name" value="P-loop containing nucleotide triphosphate hydrolases"/>
    <property type="match status" value="1"/>
</dbReference>
<dbReference type="InterPro" id="IPR003593">
    <property type="entry name" value="AAA+_ATPase"/>
</dbReference>
<name>W1PVE6_AMBTC</name>
<sequence length="1153" mass="130601">MPVFLNFCYEDTGKSFTAHLNRVLNESGFSTFFSPTEQNQAISNLAGEIQRAIEECEVFITILSYNYASSVSCLEELSFRVSLRAVRSSVVPVFYGVEPSDARFQTGSFEGALEDQKKQNGLDEERVQRWKNALKHVADRSGRDMKNYRSEANLVHEIVKVVADKLNYMAPLHVADHLIGLDSRVDDVERLLDVSADGGVRMIGIHGMGGIGKTTLAKAIFNKIRSSFQCSCFLSDIREASRTHYGLVNLLKQLLKDLFNEEDPNISDADRGVSVFKNRIRSKKVLVILDDVDHQKQLEKLAGKHDWYCRGSRIITTTRDEHVLNVSNRVDRHHVYKLKELDYTQSLQLFSWWAFGRDQPTQEYAKLSKDVVSTAGGLPLALEVLGSSLWDKTTIEEWEETVEMLRNVPENDVILKLKVSFDYLIEEEKQIFLDIACFFIGMDRDYAVTIWKGCGLPASISIKRLSQRSLIKIDDENRLWMHDQLRDMGRRIVKLENLDDPGSRSRLWDQDEVFDVLKNHKGSGKVRGLILSVNNQGQSWKTEAFKPMSSLKLLSISFASLNGSFRSLPSGLVWLKWKKCPLQYLPDDFPYEKLAVLDLSNSLSELVWKNMLIPNLKVLDLRYCVKLNRIPNCSQYQNLEKLNLSNCWELVEIPNSISLLENLIYLNVNRCHLKELPSTISGLQSLQKLIISNNHGLDKLPEQLFSMKSLTELDMTSSGIQQLPDSIGNLKNLRILRLGFTNVRELPDSLGSLVNLEELDVNRCNIRELPDSLGTLVNLEKLNVNRCKILSRFPASMGRMRSLLYLNMVETATATLPHDFGLLSKLDKLNTIGCRQLKELPESFGSLTSLRTLEMNNNINLTRLPSTFSGLCSLGKFEATHCNLQGMIPDDFEKLCSLKILSLSFNNFHGLPSSLRGLSLLEQLLINGCQQLVAIPELPISLKKLDAGECTSLQTMPKLSHLCKLETLSVHRCVQLVAIPELPTSLKYLDAAVCTRLQTMPQLSHLSKLENLYIYGCEQLASIPQLPTNLKHLFADKTKSLQELLFRSRPLWLQISYMNCEQLVCIPELPSSLVGAVGYSESAHHFEIKVRVLPTGYSCKSFLEGRICLAYKPGVTKDSIQEKPPEFFNWIVNASLQPRYVTRHPGEKSGCRL</sequence>
<dbReference type="Pfam" id="PF23286">
    <property type="entry name" value="LRR_13"/>
    <property type="match status" value="1"/>
</dbReference>
<dbReference type="SMART" id="SM00364">
    <property type="entry name" value="LRR_BAC"/>
    <property type="match status" value="5"/>
</dbReference>
<dbReference type="InterPro" id="IPR035897">
    <property type="entry name" value="Toll_tir_struct_dom_sf"/>
</dbReference>
<evidence type="ECO:0000259" key="4">
    <source>
        <dbReference type="PROSITE" id="PS50104"/>
    </source>
</evidence>
<dbReference type="Pfam" id="PF00931">
    <property type="entry name" value="NB-ARC"/>
    <property type="match status" value="1"/>
</dbReference>
<dbReference type="Gramene" id="ERN11255">
    <property type="protein sequence ID" value="ERN11255"/>
    <property type="gene ID" value="AMTR_s00024p00233110"/>
</dbReference>
<dbReference type="GO" id="GO:0007165">
    <property type="term" value="P:signal transduction"/>
    <property type="evidence" value="ECO:0007669"/>
    <property type="project" value="InterPro"/>
</dbReference>
<dbReference type="InterPro" id="IPR044974">
    <property type="entry name" value="Disease_R_plants"/>
</dbReference>
<dbReference type="InterPro" id="IPR042197">
    <property type="entry name" value="Apaf_helical"/>
</dbReference>
<dbReference type="STRING" id="13333.W1PVE6"/>
<evidence type="ECO:0000256" key="3">
    <source>
        <dbReference type="ARBA" id="ARBA00022821"/>
    </source>
</evidence>
<dbReference type="SUPFAM" id="SSF52200">
    <property type="entry name" value="Toll/Interleukin receptor TIR domain"/>
    <property type="match status" value="1"/>
</dbReference>
<organism evidence="5 6">
    <name type="scientific">Amborella trichopoda</name>
    <dbReference type="NCBI Taxonomy" id="13333"/>
    <lineage>
        <taxon>Eukaryota</taxon>
        <taxon>Viridiplantae</taxon>
        <taxon>Streptophyta</taxon>
        <taxon>Embryophyta</taxon>
        <taxon>Tracheophyta</taxon>
        <taxon>Spermatophyta</taxon>
        <taxon>Magnoliopsida</taxon>
        <taxon>Amborellales</taxon>
        <taxon>Amborellaceae</taxon>
        <taxon>Amborella</taxon>
    </lineage>
</organism>
<dbReference type="InterPro" id="IPR058546">
    <property type="entry name" value="RPS4B/Roq1-like_LRR"/>
</dbReference>
<dbReference type="GO" id="GO:0043531">
    <property type="term" value="F:ADP binding"/>
    <property type="evidence" value="ECO:0007669"/>
    <property type="project" value="InterPro"/>
</dbReference>
<dbReference type="SMART" id="SM00382">
    <property type="entry name" value="AAA"/>
    <property type="match status" value="1"/>
</dbReference>
<feature type="domain" description="TIR" evidence="4">
    <location>
        <begin position="1"/>
        <end position="166"/>
    </location>
</feature>
<dbReference type="OMA" id="FEVHAKR"/>
<evidence type="ECO:0000313" key="6">
    <source>
        <dbReference type="Proteomes" id="UP000017836"/>
    </source>
</evidence>
<dbReference type="Gene3D" id="1.10.8.430">
    <property type="entry name" value="Helical domain of apoptotic protease-activating factors"/>
    <property type="match status" value="1"/>
</dbReference>
<dbReference type="EMBL" id="KI392710">
    <property type="protein sequence ID" value="ERN11255.1"/>
    <property type="molecule type" value="Genomic_DNA"/>
</dbReference>
<keyword evidence="2" id="KW-0677">Repeat</keyword>
<dbReference type="PANTHER" id="PTHR11017:SF385">
    <property type="entry name" value="DISEASE RESISTANCE PROTEIN (TIR-NBS-LRR CLASS)-RELATED"/>
    <property type="match status" value="1"/>
</dbReference>
<dbReference type="PRINTS" id="PR00364">
    <property type="entry name" value="DISEASERSIST"/>
</dbReference>
<gene>
    <name evidence="5" type="ORF">AMTR_s00024p00233110</name>
</gene>
<dbReference type="eggNOG" id="ENOG502QQJE">
    <property type="taxonomic scope" value="Eukaryota"/>
</dbReference>
<dbReference type="SMART" id="SM00369">
    <property type="entry name" value="LRR_TYP"/>
    <property type="match status" value="6"/>
</dbReference>
<dbReference type="SUPFAM" id="SSF46785">
    <property type="entry name" value="Winged helix' DNA-binding domain"/>
    <property type="match status" value="1"/>
</dbReference>
<dbReference type="SUPFAM" id="SSF52058">
    <property type="entry name" value="L domain-like"/>
    <property type="match status" value="2"/>
</dbReference>
<keyword evidence="3" id="KW-0611">Plant defense</keyword>
<dbReference type="Pfam" id="PF23282">
    <property type="entry name" value="WHD_ROQ1"/>
    <property type="match status" value="1"/>
</dbReference>